<gene>
    <name evidence="1" type="ORF">PSTG_10586</name>
</gene>
<keyword evidence="2" id="KW-1185">Reference proteome</keyword>
<dbReference type="EMBL" id="AJIL01000086">
    <property type="protein sequence ID" value="KNE96169.1"/>
    <property type="molecule type" value="Genomic_DNA"/>
</dbReference>
<proteinExistence type="predicted"/>
<name>A0A0L0VAZ8_9BASI</name>
<comment type="caution">
    <text evidence="1">The sequence shown here is derived from an EMBL/GenBank/DDBJ whole genome shotgun (WGS) entry which is preliminary data.</text>
</comment>
<dbReference type="Proteomes" id="UP000054564">
    <property type="component" value="Unassembled WGS sequence"/>
</dbReference>
<reference evidence="2" key="1">
    <citation type="submission" date="2014-03" db="EMBL/GenBank/DDBJ databases">
        <title>The Genome Sequence of Puccinia striiformis f. sp. tritici PST-78.</title>
        <authorList>
            <consortium name="The Broad Institute Genome Sequencing Platform"/>
            <person name="Cuomo C."/>
            <person name="Hulbert S."/>
            <person name="Chen X."/>
            <person name="Walker B."/>
            <person name="Young S.K."/>
            <person name="Zeng Q."/>
            <person name="Gargeya S."/>
            <person name="Fitzgerald M."/>
            <person name="Haas B."/>
            <person name="Abouelleil A."/>
            <person name="Alvarado L."/>
            <person name="Arachchi H.M."/>
            <person name="Berlin A.M."/>
            <person name="Chapman S.B."/>
            <person name="Goldberg J."/>
            <person name="Griggs A."/>
            <person name="Gujja S."/>
            <person name="Hansen M."/>
            <person name="Howarth C."/>
            <person name="Imamovic A."/>
            <person name="Larimer J."/>
            <person name="McCowan C."/>
            <person name="Montmayeur A."/>
            <person name="Murphy C."/>
            <person name="Neiman D."/>
            <person name="Pearson M."/>
            <person name="Priest M."/>
            <person name="Roberts A."/>
            <person name="Saif S."/>
            <person name="Shea T."/>
            <person name="Sisk P."/>
            <person name="Sykes S."/>
            <person name="Wortman J."/>
            <person name="Nusbaum C."/>
            <person name="Birren B."/>
        </authorList>
    </citation>
    <scope>NUCLEOTIDE SEQUENCE [LARGE SCALE GENOMIC DNA]</scope>
    <source>
        <strain evidence="2">race PST-78</strain>
    </source>
</reference>
<dbReference type="STRING" id="1165861.A0A0L0VAZ8"/>
<evidence type="ECO:0000313" key="2">
    <source>
        <dbReference type="Proteomes" id="UP000054564"/>
    </source>
</evidence>
<accession>A0A0L0VAZ8</accession>
<protein>
    <submittedName>
        <fullName evidence="1">Uncharacterized protein</fullName>
    </submittedName>
</protein>
<sequence>MDASNNSVEGIGQVFHSLWLQSGLTAKQFFNGLQPMDGNLGTVQNFNCLRGQRTPNAYPQESLNNVLFQLGGGAWQFLEALGLPSEKAMQKKDYTLMIN</sequence>
<dbReference type="AlphaFoldDB" id="A0A0L0VAZ8"/>
<organism evidence="1 2">
    <name type="scientific">Puccinia striiformis f. sp. tritici PST-78</name>
    <dbReference type="NCBI Taxonomy" id="1165861"/>
    <lineage>
        <taxon>Eukaryota</taxon>
        <taxon>Fungi</taxon>
        <taxon>Dikarya</taxon>
        <taxon>Basidiomycota</taxon>
        <taxon>Pucciniomycotina</taxon>
        <taxon>Pucciniomycetes</taxon>
        <taxon>Pucciniales</taxon>
        <taxon>Pucciniaceae</taxon>
        <taxon>Puccinia</taxon>
    </lineage>
</organism>
<evidence type="ECO:0000313" key="1">
    <source>
        <dbReference type="EMBL" id="KNE96169.1"/>
    </source>
</evidence>